<name>A0ABR9AKR6_9BACT</name>
<dbReference type="EMBL" id="JACYTQ010000003">
    <property type="protein sequence ID" value="MBD8489383.1"/>
    <property type="molecule type" value="Genomic_DNA"/>
</dbReference>
<evidence type="ECO:0000313" key="2">
    <source>
        <dbReference type="Proteomes" id="UP000647133"/>
    </source>
</evidence>
<dbReference type="Proteomes" id="UP000647133">
    <property type="component" value="Unassembled WGS sequence"/>
</dbReference>
<accession>A0ABR9AKR6</accession>
<gene>
    <name evidence="1" type="ORF">IFO69_11565</name>
</gene>
<keyword evidence="2" id="KW-1185">Reference proteome</keyword>
<dbReference type="RefSeq" id="WP_192010259.1">
    <property type="nucleotide sequence ID" value="NZ_JACYTQ010000003.1"/>
</dbReference>
<comment type="caution">
    <text evidence="1">The sequence shown here is derived from an EMBL/GenBank/DDBJ whole genome shotgun (WGS) entry which is preliminary data.</text>
</comment>
<proteinExistence type="predicted"/>
<evidence type="ECO:0000313" key="1">
    <source>
        <dbReference type="EMBL" id="MBD8489383.1"/>
    </source>
</evidence>
<reference evidence="1 2" key="1">
    <citation type="submission" date="2020-09" db="EMBL/GenBank/DDBJ databases">
        <title>Echinicola sp. CAU 1574 isolated from sand of Sido Beach.</title>
        <authorList>
            <person name="Kim W."/>
        </authorList>
    </citation>
    <scope>NUCLEOTIDE SEQUENCE [LARGE SCALE GENOMIC DNA]</scope>
    <source>
        <strain evidence="1 2">CAU 1574</strain>
    </source>
</reference>
<protein>
    <submittedName>
        <fullName evidence="1">Uncharacterized protein</fullName>
    </submittedName>
</protein>
<organism evidence="1 2">
    <name type="scientific">Echinicola arenosa</name>
    <dbReference type="NCBI Taxonomy" id="2774144"/>
    <lineage>
        <taxon>Bacteria</taxon>
        <taxon>Pseudomonadati</taxon>
        <taxon>Bacteroidota</taxon>
        <taxon>Cytophagia</taxon>
        <taxon>Cytophagales</taxon>
        <taxon>Cyclobacteriaceae</taxon>
        <taxon>Echinicola</taxon>
    </lineage>
</organism>
<sequence>MKLPSLAQIKKELSHLPEEELIGLLMETAKFTTDNKQFLFFKVYGRENPSFFQEMVEEELQKAFENANLDHAHFAKKSAQAIRRKLNKYLKFTKDKTIQIELIAFFCRELSDHDFLSFNHPVINNLYVMQLNKIEKLIGGLHEDLQYDYQELFAELAHNINQ</sequence>